<evidence type="ECO:0000256" key="1">
    <source>
        <dbReference type="SAM" id="Phobius"/>
    </source>
</evidence>
<protein>
    <submittedName>
        <fullName evidence="2">Uncharacterized protein</fullName>
    </submittedName>
</protein>
<gene>
    <name evidence="2" type="ORF">C489_19081</name>
</gene>
<dbReference type="STRING" id="1227496.C489_19081"/>
<feature type="transmembrane region" description="Helical" evidence="1">
    <location>
        <begin position="12"/>
        <end position="32"/>
    </location>
</feature>
<keyword evidence="3" id="KW-1185">Reference proteome</keyword>
<dbReference type="EMBL" id="AOID01000061">
    <property type="protein sequence ID" value="ELY63357.1"/>
    <property type="molecule type" value="Genomic_DNA"/>
</dbReference>
<dbReference type="AlphaFoldDB" id="L9XP90"/>
<sequence>MAAEESVSTSERLLFAMLVGAVFGAAFGTAVLEDSTHGIEVGCMKSKENTRAFRRGMNLTL</sequence>
<reference evidence="2 3" key="1">
    <citation type="journal article" date="2014" name="PLoS Genet.">
        <title>Phylogenetically driven sequencing of extremely halophilic archaea reveals strategies for static and dynamic osmo-response.</title>
        <authorList>
            <person name="Becker E.A."/>
            <person name="Seitzer P.M."/>
            <person name="Tritt A."/>
            <person name="Larsen D."/>
            <person name="Krusor M."/>
            <person name="Yao A.I."/>
            <person name="Wu D."/>
            <person name="Madern D."/>
            <person name="Eisen J.A."/>
            <person name="Darling A.E."/>
            <person name="Facciotti M.T."/>
        </authorList>
    </citation>
    <scope>NUCLEOTIDE SEQUENCE [LARGE SCALE GENOMIC DNA]</scope>
    <source>
        <strain evidence="2 3">JCM 10478</strain>
    </source>
</reference>
<keyword evidence="1" id="KW-0472">Membrane</keyword>
<dbReference type="Proteomes" id="UP000011632">
    <property type="component" value="Unassembled WGS sequence"/>
</dbReference>
<dbReference type="RefSeq" id="WP_006432910.1">
    <property type="nucleotide sequence ID" value="NZ_AOID01000061.1"/>
</dbReference>
<proteinExistence type="predicted"/>
<organism evidence="2 3">
    <name type="scientific">Natrinema versiforme JCM 10478</name>
    <dbReference type="NCBI Taxonomy" id="1227496"/>
    <lineage>
        <taxon>Archaea</taxon>
        <taxon>Methanobacteriati</taxon>
        <taxon>Methanobacteriota</taxon>
        <taxon>Stenosarchaea group</taxon>
        <taxon>Halobacteria</taxon>
        <taxon>Halobacteriales</taxon>
        <taxon>Natrialbaceae</taxon>
        <taxon>Natrinema</taxon>
    </lineage>
</organism>
<accession>L9XP90</accession>
<comment type="caution">
    <text evidence="2">The sequence shown here is derived from an EMBL/GenBank/DDBJ whole genome shotgun (WGS) entry which is preliminary data.</text>
</comment>
<keyword evidence="1" id="KW-1133">Transmembrane helix</keyword>
<evidence type="ECO:0000313" key="2">
    <source>
        <dbReference type="EMBL" id="ELY63357.1"/>
    </source>
</evidence>
<evidence type="ECO:0000313" key="3">
    <source>
        <dbReference type="Proteomes" id="UP000011632"/>
    </source>
</evidence>
<keyword evidence="1" id="KW-0812">Transmembrane</keyword>
<name>L9XP90_9EURY</name>